<dbReference type="EMBL" id="JACIJM010000005">
    <property type="protein sequence ID" value="MBB5722436.1"/>
    <property type="molecule type" value="Genomic_DNA"/>
</dbReference>
<protein>
    <recommendedName>
        <fullName evidence="3">Extensin-like C-terminal domain-containing protein</fullName>
    </recommendedName>
</protein>
<feature type="domain" description="Extensin-like C-terminal" evidence="3">
    <location>
        <begin position="144"/>
        <end position="296"/>
    </location>
</feature>
<evidence type="ECO:0000313" key="4">
    <source>
        <dbReference type="EMBL" id="MBB5722436.1"/>
    </source>
</evidence>
<evidence type="ECO:0000256" key="2">
    <source>
        <dbReference type="SAM" id="SignalP"/>
    </source>
</evidence>
<evidence type="ECO:0000256" key="1">
    <source>
        <dbReference type="SAM" id="MobiDB-lite"/>
    </source>
</evidence>
<name>A0A7W9BKX5_9RHOB</name>
<gene>
    <name evidence="4" type="ORF">FHS72_002062</name>
</gene>
<keyword evidence="5" id="KW-1185">Reference proteome</keyword>
<evidence type="ECO:0000259" key="3">
    <source>
        <dbReference type="Pfam" id="PF06904"/>
    </source>
</evidence>
<reference evidence="4 5" key="1">
    <citation type="submission" date="2020-08" db="EMBL/GenBank/DDBJ databases">
        <title>Genomic Encyclopedia of Type Strains, Phase IV (KMG-IV): sequencing the most valuable type-strain genomes for metagenomic binning, comparative biology and taxonomic classification.</title>
        <authorList>
            <person name="Goeker M."/>
        </authorList>
    </citation>
    <scope>NUCLEOTIDE SEQUENCE [LARGE SCALE GENOMIC DNA]</scope>
    <source>
        <strain evidence="4 5">DSM 101064</strain>
    </source>
</reference>
<comment type="caution">
    <text evidence="4">The sequence shown here is derived from an EMBL/GenBank/DDBJ whole genome shotgun (WGS) entry which is preliminary data.</text>
</comment>
<organism evidence="4 5">
    <name type="scientific">Yoonia ponticola</name>
    <dbReference type="NCBI Taxonomy" id="1524255"/>
    <lineage>
        <taxon>Bacteria</taxon>
        <taxon>Pseudomonadati</taxon>
        <taxon>Pseudomonadota</taxon>
        <taxon>Alphaproteobacteria</taxon>
        <taxon>Rhodobacterales</taxon>
        <taxon>Paracoccaceae</taxon>
        <taxon>Yoonia</taxon>
    </lineage>
</organism>
<dbReference type="Pfam" id="PF06904">
    <property type="entry name" value="Extensin-like_C"/>
    <property type="match status" value="1"/>
</dbReference>
<evidence type="ECO:0000313" key="5">
    <source>
        <dbReference type="Proteomes" id="UP000535415"/>
    </source>
</evidence>
<dbReference type="RefSeq" id="WP_343042672.1">
    <property type="nucleotide sequence ID" value="NZ_JACIJM010000005.1"/>
</dbReference>
<feature type="region of interest" description="Disordered" evidence="1">
    <location>
        <begin position="20"/>
        <end position="72"/>
    </location>
</feature>
<dbReference type="Proteomes" id="UP000535415">
    <property type="component" value="Unassembled WGS sequence"/>
</dbReference>
<proteinExistence type="predicted"/>
<feature type="chain" id="PRO_5030861386" description="Extensin-like C-terminal domain-containing protein" evidence="2">
    <location>
        <begin position="20"/>
        <end position="296"/>
    </location>
</feature>
<sequence>MIKRAAICLCVLSANVGWAQDATQRPQPRSEAQETASDLADERPLPRTQTDSSLAPAPSIPTATLRPERRPYERPDLAYGAATDPQLRAEQDLFAFSPTAPISSERPSLRPAAIEQAAVQRATAIRRGQVCGDPAIQGEVIGNVNGNGRCGIDDAVRVRAVAGVTLRPAATIDCATASALKRWVTTGAMPATGGQVSSLRVVSHYSCRNRNAASTGRLSEHSFGKAIDIAGIGLKSGREITVLTGWNAARDSTALRTMWQAACGPFGTVLGPNANRFHRDHFHFDTASYRSGSYCR</sequence>
<keyword evidence="2" id="KW-0732">Signal</keyword>
<dbReference type="InterPro" id="IPR009683">
    <property type="entry name" value="Extensin-like_C"/>
</dbReference>
<dbReference type="AlphaFoldDB" id="A0A7W9BKX5"/>
<accession>A0A7W9BKX5</accession>
<feature type="signal peptide" evidence="2">
    <location>
        <begin position="1"/>
        <end position="19"/>
    </location>
</feature>